<evidence type="ECO:0000313" key="3">
    <source>
        <dbReference type="Proteomes" id="UP000070168"/>
    </source>
</evidence>
<comment type="caution">
    <text evidence="2">The sequence shown here is derived from an EMBL/GenBank/DDBJ whole genome shotgun (WGS) entry which is preliminary data.</text>
</comment>
<feature type="region of interest" description="Disordered" evidence="1">
    <location>
        <begin position="580"/>
        <end position="716"/>
    </location>
</feature>
<dbReference type="Proteomes" id="UP000070168">
    <property type="component" value="Unassembled WGS sequence"/>
</dbReference>
<accession>A0A135LAV6</accession>
<name>A0A135LAV6_PENPA</name>
<protein>
    <submittedName>
        <fullName evidence="2">Uncharacterized protein</fullName>
    </submittedName>
</protein>
<organism evidence="2 3">
    <name type="scientific">Penicillium patulum</name>
    <name type="common">Penicillium griseofulvum</name>
    <dbReference type="NCBI Taxonomy" id="5078"/>
    <lineage>
        <taxon>Eukaryota</taxon>
        <taxon>Fungi</taxon>
        <taxon>Dikarya</taxon>
        <taxon>Ascomycota</taxon>
        <taxon>Pezizomycotina</taxon>
        <taxon>Eurotiomycetes</taxon>
        <taxon>Eurotiomycetidae</taxon>
        <taxon>Eurotiales</taxon>
        <taxon>Aspergillaceae</taxon>
        <taxon>Penicillium</taxon>
    </lineage>
</organism>
<evidence type="ECO:0000256" key="1">
    <source>
        <dbReference type="SAM" id="MobiDB-lite"/>
    </source>
</evidence>
<gene>
    <name evidence="2" type="ORF">PGRI_049790</name>
</gene>
<dbReference type="STRING" id="5078.A0A135LAV6"/>
<feature type="region of interest" description="Disordered" evidence="1">
    <location>
        <begin position="346"/>
        <end position="376"/>
    </location>
</feature>
<keyword evidence="3" id="KW-1185">Reference proteome</keyword>
<dbReference type="OrthoDB" id="5357217at2759"/>
<reference evidence="2 3" key="1">
    <citation type="journal article" date="2016" name="BMC Genomics">
        <title>Genome sequencing and secondary metabolism of the postharvest pathogen Penicillium griseofulvum.</title>
        <authorList>
            <person name="Banani H."/>
            <person name="Marcet-Houben M."/>
            <person name="Ballester A.R."/>
            <person name="Abbruscato P."/>
            <person name="Gonzalez-Candelas L."/>
            <person name="Gabaldon T."/>
            <person name="Spadaro D."/>
        </authorList>
    </citation>
    <scope>NUCLEOTIDE SEQUENCE [LARGE SCALE GENOMIC DNA]</scope>
    <source>
        <strain evidence="2 3">PG3</strain>
    </source>
</reference>
<feature type="compositionally biased region" description="Acidic residues" evidence="1">
    <location>
        <begin position="623"/>
        <end position="698"/>
    </location>
</feature>
<dbReference type="EMBL" id="LHQR01000069">
    <property type="protein sequence ID" value="KXG46123.1"/>
    <property type="molecule type" value="Genomic_DNA"/>
</dbReference>
<dbReference type="RefSeq" id="XP_040644659.1">
    <property type="nucleotide sequence ID" value="XM_040792692.1"/>
</dbReference>
<dbReference type="AlphaFoldDB" id="A0A135LAV6"/>
<sequence>MSGQENTNSGPPPGSAEFLASLLFESLDFSCPHSPKLVPGIPSKIPPRLGFFHCTDEDLSYIDTNKLCLDCYNAAVPSGFLCWSAFYAKKGRNVFTSDEEYKSGEPTRGNGEFFPRQLQAGREAFFRKAEPRPRAGTKAAQLLGDLDFDPRSPAYDKRVPSLPPNEDTRAVWRFFQHAKKPFYIDIVHISPPWRGDLGGEAQDAEDARVGTANAAAYLGAAHVVQAVADGGYGPYSVVEQRLGSYGTYRLLSLGPWTSDPADEEALDPFEEMEDEEGDTEPFDRTRAVEVHPAFYPYQGIGAYQGSAFMLFPSQEKCDEVNQEAIGMVLPPTADEQLRRDYEKELPQNPSGILLPPGYASSDPPEDVQSDTPLPRMSDVEPVRWADAERTAYEKGQGLEGVEVGSAYPVESVAGFDMKRPRFMLKPMYKQSSHGIRSDGSLAADPNDFSGNGLNRLPLECRMGSCEECPDRKGYEELNKTLKALGIRGFRDHGKSTFVKRPQQPLDRELWRPYLTLEDHKPTFANTLSDEDSDLILQALSPPRRPVQTGIFQYPRSWYLANGVQPPDTEADELIYGTDDDERQEQQNQQIPSLFNDEDTDSDDSDDEDNDLGHDNNNGNNGIEEIESEDSDGNEEGMSSEDEESSDDDNESEDEDESDDENDNDSEDDSDNEDDSVNDDESGDEDGGNDEDKSDDDDNTYNNDTHHSPRVTSSLVA</sequence>
<feature type="compositionally biased region" description="Acidic residues" evidence="1">
    <location>
        <begin position="595"/>
        <end position="609"/>
    </location>
</feature>
<proteinExistence type="predicted"/>
<dbReference type="GeneID" id="63707992"/>
<evidence type="ECO:0000313" key="2">
    <source>
        <dbReference type="EMBL" id="KXG46123.1"/>
    </source>
</evidence>